<dbReference type="AlphaFoldDB" id="A0A401KG84"/>
<sequence length="261" mass="29765">MVVNKVAARLELLWESLVAETPNELMNDGNEVSDIVLQQYQIDRVHLESYCSENEAQQNTVADIYGPQTLFPLACVPILFEPMSRSELEKYPILASGQPRMRDYDPAIAGDLPNDQKGFIYTFPDPFFLGSMLFGAYPSVQDRWGAILRIEPDMIDGHRIYPHITVGLALSHYGKESSMLYEELAMIISAMRNRAIQPRVPEDVGKQEALFEEDNETIKSLPREFGDEKTFPILLLSFPGPQSFRYFYASSKKGRLRRLSF</sequence>
<gene>
    <name evidence="1" type="ORF">AAWM_01104</name>
</gene>
<dbReference type="Proteomes" id="UP000286921">
    <property type="component" value="Unassembled WGS sequence"/>
</dbReference>
<proteinExistence type="predicted"/>
<accession>A0A401KG84</accession>
<dbReference type="EMBL" id="BDHI01000001">
    <property type="protein sequence ID" value="GCB18219.1"/>
    <property type="molecule type" value="Genomic_DNA"/>
</dbReference>
<dbReference type="STRING" id="105351.A0A401KG84"/>
<keyword evidence="2" id="KW-1185">Reference proteome</keyword>
<protein>
    <submittedName>
        <fullName evidence="1">Uncharacterized protein</fullName>
    </submittedName>
</protein>
<organism evidence="1 2">
    <name type="scientific">Aspergillus awamori</name>
    <name type="common">Black koji mold</name>
    <dbReference type="NCBI Taxonomy" id="105351"/>
    <lineage>
        <taxon>Eukaryota</taxon>
        <taxon>Fungi</taxon>
        <taxon>Dikarya</taxon>
        <taxon>Ascomycota</taxon>
        <taxon>Pezizomycotina</taxon>
        <taxon>Eurotiomycetes</taxon>
        <taxon>Eurotiomycetidae</taxon>
        <taxon>Eurotiales</taxon>
        <taxon>Aspergillaceae</taxon>
        <taxon>Aspergillus</taxon>
    </lineage>
</organism>
<evidence type="ECO:0000313" key="2">
    <source>
        <dbReference type="Proteomes" id="UP000286921"/>
    </source>
</evidence>
<name>A0A401KG84_ASPAW</name>
<comment type="caution">
    <text evidence="1">The sequence shown here is derived from an EMBL/GenBank/DDBJ whole genome shotgun (WGS) entry which is preliminary data.</text>
</comment>
<evidence type="ECO:0000313" key="1">
    <source>
        <dbReference type="EMBL" id="GCB18219.1"/>
    </source>
</evidence>
<reference evidence="1 2" key="1">
    <citation type="submission" date="2016-09" db="EMBL/GenBank/DDBJ databases">
        <title>Aspergillus awamori IFM 58123T.</title>
        <authorList>
            <person name="Kusuya Y."/>
            <person name="Shimizu M."/>
            <person name="Takahashi H."/>
            <person name="Yaguchi T."/>
        </authorList>
    </citation>
    <scope>NUCLEOTIDE SEQUENCE [LARGE SCALE GENOMIC DNA]</scope>
    <source>
        <strain evidence="1 2">IFM 58123</strain>
    </source>
</reference>